<comment type="caution">
    <text evidence="11">The sequence shown here is derived from an EMBL/GenBank/DDBJ whole genome shotgun (WGS) entry which is preliminary data.</text>
</comment>
<keyword evidence="3" id="KW-0808">Transferase</keyword>
<dbReference type="GO" id="GO:0008270">
    <property type="term" value="F:zinc ion binding"/>
    <property type="evidence" value="ECO:0007669"/>
    <property type="project" value="UniProtKB-KW"/>
</dbReference>
<evidence type="ECO:0000256" key="9">
    <source>
        <dbReference type="PROSITE-ProRule" id="PRU00042"/>
    </source>
</evidence>
<keyword evidence="7" id="KW-0238">DNA-binding</keyword>
<evidence type="ECO:0000313" key="11">
    <source>
        <dbReference type="EMBL" id="CAE7221789.1"/>
    </source>
</evidence>
<comment type="catalytic activity">
    <reaction evidence="8">
        <text>DNA(n) + a 2'-deoxyribonucleoside 5'-triphosphate = DNA(n+1) + diphosphate</text>
        <dbReference type="Rhea" id="RHEA:22508"/>
        <dbReference type="Rhea" id="RHEA-COMP:17339"/>
        <dbReference type="Rhea" id="RHEA-COMP:17340"/>
        <dbReference type="ChEBI" id="CHEBI:33019"/>
        <dbReference type="ChEBI" id="CHEBI:61560"/>
        <dbReference type="ChEBI" id="CHEBI:173112"/>
        <dbReference type="EC" id="2.7.7.7"/>
    </reaction>
</comment>
<dbReference type="GO" id="GO:0000166">
    <property type="term" value="F:nucleotide binding"/>
    <property type="evidence" value="ECO:0007669"/>
    <property type="project" value="InterPro"/>
</dbReference>
<dbReference type="OrthoDB" id="408971at2759"/>
<dbReference type="InterPro" id="IPR004868">
    <property type="entry name" value="DNA-dir_DNA_pol_B_mt/vir"/>
</dbReference>
<dbReference type="Proteomes" id="UP000604046">
    <property type="component" value="Unassembled WGS sequence"/>
</dbReference>
<comment type="similarity">
    <text evidence="1">Belongs to the DNA polymerase type-B family.</text>
</comment>
<evidence type="ECO:0000256" key="1">
    <source>
        <dbReference type="ARBA" id="ARBA00005755"/>
    </source>
</evidence>
<evidence type="ECO:0000256" key="6">
    <source>
        <dbReference type="ARBA" id="ARBA00022932"/>
    </source>
</evidence>
<keyword evidence="4" id="KW-0548">Nucleotidyltransferase</keyword>
<dbReference type="PANTHER" id="PTHR31511:SF12">
    <property type="entry name" value="RHO TERMINATION FACTOR N-TERMINAL DOMAIN-CONTAINING PROTEIN"/>
    <property type="match status" value="1"/>
</dbReference>
<evidence type="ECO:0000256" key="8">
    <source>
        <dbReference type="ARBA" id="ARBA00049244"/>
    </source>
</evidence>
<keyword evidence="5" id="KW-0235">DNA replication</keyword>
<dbReference type="PANTHER" id="PTHR31511">
    <property type="entry name" value="PROTEIN CBG23764"/>
    <property type="match status" value="1"/>
</dbReference>
<organism evidence="11 12">
    <name type="scientific">Symbiodinium natans</name>
    <dbReference type="NCBI Taxonomy" id="878477"/>
    <lineage>
        <taxon>Eukaryota</taxon>
        <taxon>Sar</taxon>
        <taxon>Alveolata</taxon>
        <taxon>Dinophyceae</taxon>
        <taxon>Suessiales</taxon>
        <taxon>Symbiodiniaceae</taxon>
        <taxon>Symbiodinium</taxon>
    </lineage>
</organism>
<evidence type="ECO:0000259" key="10">
    <source>
        <dbReference type="PROSITE" id="PS50157"/>
    </source>
</evidence>
<dbReference type="GO" id="GO:0006260">
    <property type="term" value="P:DNA replication"/>
    <property type="evidence" value="ECO:0007669"/>
    <property type="project" value="UniProtKB-KW"/>
</dbReference>
<dbReference type="GO" id="GO:0003887">
    <property type="term" value="F:DNA-directed DNA polymerase activity"/>
    <property type="evidence" value="ECO:0007669"/>
    <property type="project" value="UniProtKB-KW"/>
</dbReference>
<evidence type="ECO:0000256" key="7">
    <source>
        <dbReference type="ARBA" id="ARBA00023125"/>
    </source>
</evidence>
<reference evidence="11" key="1">
    <citation type="submission" date="2021-02" db="EMBL/GenBank/DDBJ databases">
        <authorList>
            <person name="Dougan E. K."/>
            <person name="Rhodes N."/>
            <person name="Thang M."/>
            <person name="Chan C."/>
        </authorList>
    </citation>
    <scope>NUCLEOTIDE SEQUENCE</scope>
</reference>
<feature type="domain" description="C2H2-type" evidence="10">
    <location>
        <begin position="347"/>
        <end position="374"/>
    </location>
</feature>
<protein>
    <recommendedName>
        <fullName evidence="2">DNA-directed DNA polymerase</fullName>
        <ecNumber evidence="2">2.7.7.7</ecNumber>
    </recommendedName>
</protein>
<dbReference type="SUPFAM" id="SSF56672">
    <property type="entry name" value="DNA/RNA polymerases"/>
    <property type="match status" value="1"/>
</dbReference>
<keyword evidence="9" id="KW-0479">Metal-binding</keyword>
<proteinExistence type="inferred from homology"/>
<dbReference type="InterPro" id="IPR013087">
    <property type="entry name" value="Znf_C2H2_type"/>
</dbReference>
<dbReference type="EC" id="2.7.7.7" evidence="2"/>
<dbReference type="EMBL" id="CAJNDS010000602">
    <property type="protein sequence ID" value="CAE7221789.1"/>
    <property type="molecule type" value="Genomic_DNA"/>
</dbReference>
<dbReference type="GO" id="GO:0003677">
    <property type="term" value="F:DNA binding"/>
    <property type="evidence" value="ECO:0007669"/>
    <property type="project" value="UniProtKB-KW"/>
</dbReference>
<keyword evidence="9" id="KW-0863">Zinc-finger</keyword>
<gene>
    <name evidence="11" type="ORF">SNAT2548_LOCUS8200</name>
</gene>
<dbReference type="Pfam" id="PF03175">
    <property type="entry name" value="DNA_pol_B_2"/>
    <property type="match status" value="1"/>
</dbReference>
<name>A0A812K1L5_9DINO</name>
<evidence type="ECO:0000256" key="3">
    <source>
        <dbReference type="ARBA" id="ARBA00022679"/>
    </source>
</evidence>
<evidence type="ECO:0000256" key="2">
    <source>
        <dbReference type="ARBA" id="ARBA00012417"/>
    </source>
</evidence>
<accession>A0A812K1L5</accession>
<evidence type="ECO:0000256" key="4">
    <source>
        <dbReference type="ARBA" id="ARBA00022695"/>
    </source>
</evidence>
<keyword evidence="6" id="KW-0239">DNA-directed DNA polymerase</keyword>
<dbReference type="InterPro" id="IPR043502">
    <property type="entry name" value="DNA/RNA_pol_sf"/>
</dbReference>
<sequence>MAAANVQVVELAPRETVWAREFKISRPNAPVTVDDLAELREPLTPHLTTQLPFWAKVSFKMTLVAHNPNNPFGDENVEDVLPAYGGYYLLQPAPWKVSVNGDPDRRMAAMVSVVRQKLEIHLERARFRGSRDIIGHIESIYLLVAPSGEMARLPGVGVAEDRPVGAKLHEKPEGLGNKRGVWNPQNDDNLCFQWCVRAHMPGIESWSSNARKKAAKKLSDRRFYLDEFAPVPNRPPKDAKFILNDFGLDFSTLPTDRGVVWTDIDEFEAANRGKVACYVWEWIQEKWGDRKFFQREMVRGPTVVNAPIEILLLRVENHYMLIFNYNNFCGNRSAELDGSRRLTSHVFACHRCGGSFKSSETLAAHQEKPCSRDPAKRSAHIRMPDMRKNEHRLRYKAGKSAELAPLVLFADLETWTEEAPNVQVQEISHGLQRDVASAAFLSVAHNGFEVTEEEKCFLTHAESGEHRFAVVERFLRKALALAKRYQDWTKNTNVMPKPTDLQWRHHQEALRCERCNIPFREGDSRRMKVCHHRHGTGEYLEALCATCNKGIRQPPCVPVFFHNGGSFNFGFLIRAIAYLRGGAACGPQEMTLENEELPEMEDVGDEVNFSKLKFEVLFKSGEKMLQFRLGNLVFRDSMNFYKQGLGDLIDELKKSAPQGNVSAVFQHVALVHPDLGESRLTDDRRRRLWQHFAPDQNKEGWKDCPLDVFKQWTWELLLRKLPMPFEHRGMADPTRLDPPTQQARRKKDEAYQLLVETASIMGWRSFREMHDAYLVMDLALSDVMEAFRGAFFRRFRLDALQYITLPGAAFDAMLFKCTLARPINLIVEEEIYRVVRRSVMGGLSCIFQPYAKANHPDLDDYEPLQPQSYILPLDVNSMYPGLMTHPLPCDSGEMVALPQSQEERLTWLESVLEEIDFQAKSEEECFLVVIDFDFPPEYHDILDWAPPARMKVTKEMLGDHSLRIAAENGCEVLGTEKLVPYLGLHVEEGVDAKRLKFMRDVMKARVHKVHAAIKFRCSRALAPWMQQCYDERIQLKKTGHPIEAEAVKLVMNSIYGKLIQNVEGYRTAGVHTDVKSWLQALDGHRMTDIGVMSTGEAFVGVVHYASAREQLQKSPVHMGWRVLELSRLQMLSNHYLGVKKLWPGARLLATDTDGATYQIFTRGDPVLDMALANCQTGRYPCFFDLAKELMEKKGGDLSSLSHLPADQLELARKRSGELGGFGLEYFPVWVEEFIGLRAKLYSLRFSSPVKDSLDKQRAKGVPKKVVPRHEAYREAMVSLQEQKVDFFQLVSHRLQKSLDLVTKKSLSAYNDKVHQISYDESRPHGHWRNHPVVSDFVRLTGAWVGENILRMIMSYGPLD</sequence>
<evidence type="ECO:0000313" key="12">
    <source>
        <dbReference type="Proteomes" id="UP000604046"/>
    </source>
</evidence>
<keyword evidence="9" id="KW-0862">Zinc</keyword>
<keyword evidence="12" id="KW-1185">Reference proteome</keyword>
<dbReference type="PROSITE" id="PS50157">
    <property type="entry name" value="ZINC_FINGER_C2H2_2"/>
    <property type="match status" value="1"/>
</dbReference>
<evidence type="ECO:0000256" key="5">
    <source>
        <dbReference type="ARBA" id="ARBA00022705"/>
    </source>
</evidence>